<dbReference type="RefSeq" id="WP_144812005.1">
    <property type="nucleotide sequence ID" value="NZ_VLKP01000002.1"/>
</dbReference>
<dbReference type="OrthoDB" id="6402284at2"/>
<feature type="transmembrane region" description="Helical" evidence="1">
    <location>
        <begin position="12"/>
        <end position="32"/>
    </location>
</feature>
<protein>
    <submittedName>
        <fullName evidence="2">Uncharacterized protein</fullName>
    </submittedName>
</protein>
<sequence>MIEKVRVSLWDIFTFFMTGLLASAATTAFVVYVGPWTAGDLLSGLSKVPASITLVVAPLVFTLLGMLIEPLANYVDRYILKYVLGWATTPKARTREAEENLLKEEIRARYLGDLGGKIDNPYQLCKDYVEHKQLSTTFMVFLARYGFYRNCAFISVAAGVAAALISTTACGAISSLIISLVATVIFRRRAEEFYSYQAPAIYRAFLLDKVAWKIQEREGAT</sequence>
<evidence type="ECO:0000256" key="1">
    <source>
        <dbReference type="SAM" id="Phobius"/>
    </source>
</evidence>
<comment type="caution">
    <text evidence="2">The sequence shown here is derived from an EMBL/GenBank/DDBJ whole genome shotgun (WGS) entry which is preliminary data.</text>
</comment>
<dbReference type="AlphaFoldDB" id="A0A562M1N4"/>
<evidence type="ECO:0000313" key="3">
    <source>
        <dbReference type="Proteomes" id="UP000316471"/>
    </source>
</evidence>
<reference evidence="2 3" key="1">
    <citation type="journal article" date="2015" name="Stand. Genomic Sci.">
        <title>Genomic Encyclopedia of Bacterial and Archaeal Type Strains, Phase III: the genomes of soil and plant-associated and newly described type strains.</title>
        <authorList>
            <person name="Whitman W.B."/>
            <person name="Woyke T."/>
            <person name="Klenk H.P."/>
            <person name="Zhou Y."/>
            <person name="Lilburn T.G."/>
            <person name="Beck B.J."/>
            <person name="De Vos P."/>
            <person name="Vandamme P."/>
            <person name="Eisen J.A."/>
            <person name="Garrity G."/>
            <person name="Hugenholtz P."/>
            <person name="Kyrpides N.C."/>
        </authorList>
    </citation>
    <scope>NUCLEOTIDE SEQUENCE [LARGE SCALE GENOMIC DNA]</scope>
    <source>
        <strain evidence="2 3">CGMCC 1.10136</strain>
    </source>
</reference>
<keyword evidence="1" id="KW-1133">Transmembrane helix</keyword>
<keyword evidence="1" id="KW-0472">Membrane</keyword>
<keyword evidence="3" id="KW-1185">Reference proteome</keyword>
<gene>
    <name evidence="2" type="ORF">IP93_00683</name>
</gene>
<accession>A0A562M1N4</accession>
<feature type="transmembrane region" description="Helical" evidence="1">
    <location>
        <begin position="171"/>
        <end position="187"/>
    </location>
</feature>
<organism evidence="2 3">
    <name type="scientific">Aerolutibacter ruishenii</name>
    <dbReference type="NCBI Taxonomy" id="686800"/>
    <lineage>
        <taxon>Bacteria</taxon>
        <taxon>Pseudomonadati</taxon>
        <taxon>Pseudomonadota</taxon>
        <taxon>Gammaproteobacteria</taxon>
        <taxon>Lysobacterales</taxon>
        <taxon>Lysobacteraceae</taxon>
        <taxon>Aerolutibacter</taxon>
    </lineage>
</organism>
<name>A0A562M1N4_9GAMM</name>
<feature type="transmembrane region" description="Helical" evidence="1">
    <location>
        <begin position="147"/>
        <end position="165"/>
    </location>
</feature>
<dbReference type="Proteomes" id="UP000316471">
    <property type="component" value="Unassembled WGS sequence"/>
</dbReference>
<proteinExistence type="predicted"/>
<feature type="transmembrane region" description="Helical" evidence="1">
    <location>
        <begin position="52"/>
        <end position="72"/>
    </location>
</feature>
<dbReference type="EMBL" id="VLKP01000002">
    <property type="protein sequence ID" value="TWI13521.1"/>
    <property type="molecule type" value="Genomic_DNA"/>
</dbReference>
<evidence type="ECO:0000313" key="2">
    <source>
        <dbReference type="EMBL" id="TWI13521.1"/>
    </source>
</evidence>
<keyword evidence="1" id="KW-0812">Transmembrane</keyword>